<keyword evidence="1" id="KW-0863">Zinc-finger</keyword>
<dbReference type="Gene3D" id="3.30.160.60">
    <property type="entry name" value="Classic Zinc Finger"/>
    <property type="match status" value="1"/>
</dbReference>
<name>R4XGD6_TAPDE</name>
<feature type="compositionally biased region" description="Acidic residues" evidence="2">
    <location>
        <begin position="340"/>
        <end position="369"/>
    </location>
</feature>
<feature type="region of interest" description="Disordered" evidence="2">
    <location>
        <begin position="43"/>
        <end position="214"/>
    </location>
</feature>
<dbReference type="OrthoDB" id="7295497at2759"/>
<dbReference type="GO" id="GO:0005634">
    <property type="term" value="C:nucleus"/>
    <property type="evidence" value="ECO:0007669"/>
    <property type="project" value="TreeGrafter"/>
</dbReference>
<dbReference type="PROSITE" id="PS00028">
    <property type="entry name" value="ZINC_FINGER_C2H2_1"/>
    <property type="match status" value="1"/>
</dbReference>
<dbReference type="AlphaFoldDB" id="R4XGD6"/>
<feature type="compositionally biased region" description="Polar residues" evidence="2">
    <location>
        <begin position="251"/>
        <end position="270"/>
    </location>
</feature>
<feature type="region of interest" description="Disordered" evidence="2">
    <location>
        <begin position="335"/>
        <end position="389"/>
    </location>
</feature>
<dbReference type="SMART" id="SM00355">
    <property type="entry name" value="ZnF_C2H2"/>
    <property type="match status" value="3"/>
</dbReference>
<dbReference type="GO" id="GO:0006357">
    <property type="term" value="P:regulation of transcription by RNA polymerase II"/>
    <property type="evidence" value="ECO:0007669"/>
    <property type="project" value="TreeGrafter"/>
</dbReference>
<dbReference type="SUPFAM" id="SSF57667">
    <property type="entry name" value="beta-beta-alpha zinc fingers"/>
    <property type="match status" value="2"/>
</dbReference>
<dbReference type="EMBL" id="CAHR02000318">
    <property type="protein sequence ID" value="CCG84826.1"/>
    <property type="molecule type" value="Genomic_DNA"/>
</dbReference>
<dbReference type="GO" id="GO:0008270">
    <property type="term" value="F:zinc ion binding"/>
    <property type="evidence" value="ECO:0007669"/>
    <property type="project" value="UniProtKB-KW"/>
</dbReference>
<dbReference type="PROSITE" id="PS50157">
    <property type="entry name" value="ZINC_FINGER_C2H2_2"/>
    <property type="match status" value="3"/>
</dbReference>
<feature type="region of interest" description="Disordered" evidence="2">
    <location>
        <begin position="1"/>
        <end position="28"/>
    </location>
</feature>
<feature type="domain" description="C2H2-type" evidence="3">
    <location>
        <begin position="425"/>
        <end position="458"/>
    </location>
</feature>
<dbReference type="InterPro" id="IPR036236">
    <property type="entry name" value="Znf_C2H2_sf"/>
</dbReference>
<feature type="compositionally biased region" description="Polar residues" evidence="2">
    <location>
        <begin position="124"/>
        <end position="134"/>
    </location>
</feature>
<evidence type="ECO:0000256" key="1">
    <source>
        <dbReference type="PROSITE-ProRule" id="PRU00042"/>
    </source>
</evidence>
<feature type="compositionally biased region" description="Polar residues" evidence="2">
    <location>
        <begin position="1"/>
        <end position="22"/>
    </location>
</feature>
<feature type="domain" description="C2H2-type" evidence="3">
    <location>
        <begin position="387"/>
        <end position="423"/>
    </location>
</feature>
<keyword evidence="5" id="KW-1185">Reference proteome</keyword>
<keyword evidence="1" id="KW-0862">Zinc</keyword>
<dbReference type="eggNOG" id="ENOG502RBAK">
    <property type="taxonomic scope" value="Eukaryota"/>
</dbReference>
<feature type="compositionally biased region" description="Basic and acidic residues" evidence="2">
    <location>
        <begin position="100"/>
        <end position="110"/>
    </location>
</feature>
<dbReference type="InterPro" id="IPR013087">
    <property type="entry name" value="Znf_C2H2_type"/>
</dbReference>
<accession>R4XGD6</accession>
<dbReference type="PANTHER" id="PTHR46179:SF19">
    <property type="entry name" value="C2H2 FINGER DOMAIN TRANSCRIPTION FACTOR (EUROFUNG)-RELATED"/>
    <property type="match status" value="1"/>
</dbReference>
<dbReference type="Proteomes" id="UP000013776">
    <property type="component" value="Unassembled WGS sequence"/>
</dbReference>
<keyword evidence="1" id="KW-0479">Metal-binding</keyword>
<dbReference type="PANTHER" id="PTHR46179">
    <property type="entry name" value="ZINC FINGER PROTEIN"/>
    <property type="match status" value="1"/>
</dbReference>
<evidence type="ECO:0000313" key="4">
    <source>
        <dbReference type="EMBL" id="CCG84826.1"/>
    </source>
</evidence>
<evidence type="ECO:0000313" key="5">
    <source>
        <dbReference type="Proteomes" id="UP000013776"/>
    </source>
</evidence>
<sequence>MNNPTKRQSLQSERSFDSSTGRPTKYFKLDRTYSDVVEDELYDPQIGTPNAPVATADKNPQSRTERIQNVYPQLFDTPIPQNPESNQRSEHYWPGMESGIRFDREQRSDLRTNSPVIADKKQKMQQQPEQSTVSPKEAFLDYPDSANFRPKESVFDSASKGQSKPSDIIAPPKHERVTANRSSQHYYGEMTTPKTITPVRANEKLSPKPVFRGQSRQAMQVPMSLGPSEAQANNNAAANAKIRALYKEESTTSNMSANSEPQTTPPSINGSEPDYISHIPSRSSPRAPEIYTCNECYETFDRAAALDLHARIHARPPPPVNEHKKIGMKHAEFVPHDQDADNDDDDNDDDDDDDGDDGKDENDDDEDVGLTDNHVTDKSKNKSGGPHRCDWVIPSTGQVCGTVFSRPYDLVRHQDTIHRAKKLEFRCEICIAAGTNKIFSRNDALVRHMRHVHKKDPPKRS</sequence>
<dbReference type="Pfam" id="PF00096">
    <property type="entry name" value="zf-C2H2"/>
    <property type="match status" value="2"/>
</dbReference>
<dbReference type="InterPro" id="IPR051061">
    <property type="entry name" value="Zinc_finger_trans_reg"/>
</dbReference>
<evidence type="ECO:0000256" key="2">
    <source>
        <dbReference type="SAM" id="MobiDB-lite"/>
    </source>
</evidence>
<evidence type="ECO:0000259" key="3">
    <source>
        <dbReference type="PROSITE" id="PS50157"/>
    </source>
</evidence>
<organism evidence="4 5">
    <name type="scientific">Taphrina deformans (strain PYCC 5710 / ATCC 11124 / CBS 356.35 / IMI 108563 / JCM 9778 / NBRC 8474)</name>
    <name type="common">Peach leaf curl fungus</name>
    <name type="synonym">Lalaria deformans</name>
    <dbReference type="NCBI Taxonomy" id="1097556"/>
    <lineage>
        <taxon>Eukaryota</taxon>
        <taxon>Fungi</taxon>
        <taxon>Dikarya</taxon>
        <taxon>Ascomycota</taxon>
        <taxon>Taphrinomycotina</taxon>
        <taxon>Taphrinomycetes</taxon>
        <taxon>Taphrinales</taxon>
        <taxon>Taphrinaceae</taxon>
        <taxon>Taphrina</taxon>
    </lineage>
</organism>
<feature type="region of interest" description="Disordered" evidence="2">
    <location>
        <begin position="248"/>
        <end position="287"/>
    </location>
</feature>
<gene>
    <name evidence="4" type="ORF">TAPDE_005331</name>
</gene>
<protein>
    <recommendedName>
        <fullName evidence="3">C2H2-type domain-containing protein</fullName>
    </recommendedName>
</protein>
<comment type="caution">
    <text evidence="4">The sequence shown here is derived from an EMBL/GenBank/DDBJ whole genome shotgun (WGS) entry which is preliminary data.</text>
</comment>
<dbReference type="VEuPathDB" id="FungiDB:TAPDE_005331"/>
<reference evidence="4 5" key="1">
    <citation type="journal article" date="2013" name="MBio">
        <title>Genome sequencing of the plant pathogen Taphrina deformans, the causal agent of peach leaf curl.</title>
        <authorList>
            <person name="Cisse O.H."/>
            <person name="Almeida J.M.G.C.F."/>
            <person name="Fonseca A."/>
            <person name="Kumar A.A."/>
            <person name="Salojaervi J."/>
            <person name="Overmyer K."/>
            <person name="Hauser P.M."/>
            <person name="Pagni M."/>
        </authorList>
    </citation>
    <scope>NUCLEOTIDE SEQUENCE [LARGE SCALE GENOMIC DNA]</scope>
    <source>
        <strain evidence="5">PYCC 5710 / ATCC 11124 / CBS 356.35 / IMI 108563 / JCM 9778 / NBRC 8474</strain>
    </source>
</reference>
<dbReference type="STRING" id="1097556.R4XGD6"/>
<feature type="domain" description="C2H2-type" evidence="3">
    <location>
        <begin position="291"/>
        <end position="318"/>
    </location>
</feature>
<proteinExistence type="predicted"/>